<sequence>MQPDPDPSPDASRRRLLRAVAGLTVAGGLAGCNQSGDGTDGSPAPAESDTSAQSATTAATTAPPTDPPTATVTPTPTQTATAAPTPASRSVAREFVAHLRAGEFDAAHAMGTGELASTLPQSTLERLWLGLLAQHGAVESTGSVETTTRDGSTVFVVPVDCAEGSARVELGVDAEGRVGGLWFPAEYRSPDYVEDAAFTERTLALEPEGCTLPATLTVPAGAGGGSGTATATDSSTVPGVVLVHGSGAHDRDETIGPNKPFRDVAQGLATRGVAVLRYAKRTYACDVPRDEWAIDDIVVDDAVHALGVLREQPEVDPERTAVAGHSVGAACAPRIAERDGRVAGAAVLAGNARPFTEVYPPQVRHIFEVQGGLSAREQQQLAAVKQLMTAVENGSVADGRPIGPLPGVWWKTFSEYDQVATANRIDAALLFAHGGRDFQVPIDPAMTGWRDGLDDSSAARFERYPDLSHLFQPGAEPSLQTEYTFADNVARELVVDLADWTTGL</sequence>
<reference evidence="3 4" key="1">
    <citation type="submission" date="2020-12" db="EMBL/GenBank/DDBJ databases">
        <title>Halosimplex halophilum sp. nov. and Halosimplex salinum sp. nov., two new members of the genus Halosimplex.</title>
        <authorList>
            <person name="Cui H.L."/>
        </authorList>
    </citation>
    <scope>NUCLEOTIDE SEQUENCE [LARGE SCALE GENOMIC DNA]</scope>
    <source>
        <strain evidence="3 4">YGH94</strain>
    </source>
</reference>
<dbReference type="PANTHER" id="PTHR43265">
    <property type="entry name" value="ESTERASE ESTD"/>
    <property type="match status" value="1"/>
</dbReference>
<feature type="domain" description="DUF3887" evidence="2">
    <location>
        <begin position="92"/>
        <end position="181"/>
    </location>
</feature>
<dbReference type="KEGG" id="hlt:I7X12_08865"/>
<evidence type="ECO:0000256" key="1">
    <source>
        <dbReference type="SAM" id="MobiDB-lite"/>
    </source>
</evidence>
<dbReference type="RefSeq" id="WP_198063461.1">
    <property type="nucleotide sequence ID" value="NZ_CP065856.1"/>
</dbReference>
<dbReference type="InterPro" id="IPR006311">
    <property type="entry name" value="TAT_signal"/>
</dbReference>
<dbReference type="PANTHER" id="PTHR43265:SF1">
    <property type="entry name" value="ESTERASE ESTD"/>
    <property type="match status" value="1"/>
</dbReference>
<dbReference type="Gene3D" id="3.40.50.1820">
    <property type="entry name" value="alpha/beta hydrolase"/>
    <property type="match status" value="1"/>
</dbReference>
<evidence type="ECO:0000313" key="4">
    <source>
        <dbReference type="Proteomes" id="UP000595001"/>
    </source>
</evidence>
<dbReference type="InterPro" id="IPR053145">
    <property type="entry name" value="AB_hydrolase_Est10"/>
</dbReference>
<evidence type="ECO:0000313" key="3">
    <source>
        <dbReference type="EMBL" id="QPV64698.1"/>
    </source>
</evidence>
<dbReference type="AlphaFoldDB" id="A0A7U3WAQ3"/>
<dbReference type="InterPro" id="IPR024981">
    <property type="entry name" value="DUF3887"/>
</dbReference>
<dbReference type="GO" id="GO:0052689">
    <property type="term" value="F:carboxylic ester hydrolase activity"/>
    <property type="evidence" value="ECO:0007669"/>
    <property type="project" value="TreeGrafter"/>
</dbReference>
<organism evidence="3 4">
    <name type="scientific">Halosimplex litoreum</name>
    <dbReference type="NCBI Taxonomy" id="1198301"/>
    <lineage>
        <taxon>Archaea</taxon>
        <taxon>Methanobacteriati</taxon>
        <taxon>Methanobacteriota</taxon>
        <taxon>Stenosarchaea group</taxon>
        <taxon>Halobacteria</taxon>
        <taxon>Halobacteriales</taxon>
        <taxon>Haloarculaceae</taxon>
        <taxon>Halosimplex</taxon>
    </lineage>
</organism>
<dbReference type="EMBL" id="CP065856">
    <property type="protein sequence ID" value="QPV64698.1"/>
    <property type="molecule type" value="Genomic_DNA"/>
</dbReference>
<accession>A0A7U3WAQ3</accession>
<dbReference type="OrthoDB" id="203477at2157"/>
<proteinExistence type="predicted"/>
<dbReference type="Gene3D" id="3.10.450.590">
    <property type="match status" value="1"/>
</dbReference>
<dbReference type="PROSITE" id="PS51318">
    <property type="entry name" value="TAT"/>
    <property type="match status" value="1"/>
</dbReference>
<evidence type="ECO:0000259" key="2">
    <source>
        <dbReference type="Pfam" id="PF13026"/>
    </source>
</evidence>
<protein>
    <submittedName>
        <fullName evidence="3">DUF3887 domain-containing protein</fullName>
    </submittedName>
</protein>
<gene>
    <name evidence="3" type="ORF">I7X12_08865</name>
</gene>
<name>A0A7U3WAQ3_9EURY</name>
<dbReference type="SUPFAM" id="SSF53474">
    <property type="entry name" value="alpha/beta-Hydrolases"/>
    <property type="match status" value="1"/>
</dbReference>
<dbReference type="InterPro" id="IPR029058">
    <property type="entry name" value="AB_hydrolase_fold"/>
</dbReference>
<keyword evidence="4" id="KW-1185">Reference proteome</keyword>
<dbReference type="GeneID" id="60588600"/>
<feature type="compositionally biased region" description="Low complexity" evidence="1">
    <location>
        <begin position="48"/>
        <end position="89"/>
    </location>
</feature>
<feature type="region of interest" description="Disordered" evidence="1">
    <location>
        <begin position="27"/>
        <end position="89"/>
    </location>
</feature>
<dbReference type="Pfam" id="PF13026">
    <property type="entry name" value="DUF3887"/>
    <property type="match status" value="1"/>
</dbReference>
<dbReference type="Proteomes" id="UP000595001">
    <property type="component" value="Chromosome"/>
</dbReference>